<evidence type="ECO:0000256" key="3">
    <source>
        <dbReference type="ARBA" id="ARBA00022670"/>
    </source>
</evidence>
<evidence type="ECO:0000256" key="7">
    <source>
        <dbReference type="SAM" id="Phobius"/>
    </source>
</evidence>
<name>A0ABS2G228_FUSMR</name>
<dbReference type="Pfam" id="PF00574">
    <property type="entry name" value="CLP_protease"/>
    <property type="match status" value="1"/>
</dbReference>
<dbReference type="GO" id="GO:0006508">
    <property type="term" value="P:proteolysis"/>
    <property type="evidence" value="ECO:0007669"/>
    <property type="project" value="UniProtKB-KW"/>
</dbReference>
<keyword evidence="7" id="KW-0472">Membrane</keyword>
<evidence type="ECO:0000256" key="6">
    <source>
        <dbReference type="RuleBase" id="RU003567"/>
    </source>
</evidence>
<organism evidence="8 9">
    <name type="scientific">Fusobacterium mortiferum</name>
    <dbReference type="NCBI Taxonomy" id="850"/>
    <lineage>
        <taxon>Bacteria</taxon>
        <taxon>Fusobacteriati</taxon>
        <taxon>Fusobacteriota</taxon>
        <taxon>Fusobacteriia</taxon>
        <taxon>Fusobacteriales</taxon>
        <taxon>Fusobacteriaceae</taxon>
        <taxon>Fusobacterium</taxon>
    </lineage>
</organism>
<evidence type="ECO:0000256" key="4">
    <source>
        <dbReference type="ARBA" id="ARBA00022801"/>
    </source>
</evidence>
<evidence type="ECO:0000256" key="5">
    <source>
        <dbReference type="ARBA" id="ARBA00022825"/>
    </source>
</evidence>
<dbReference type="PRINTS" id="PR00127">
    <property type="entry name" value="CLPPROTEASEP"/>
</dbReference>
<dbReference type="CDD" id="cd07016">
    <property type="entry name" value="S14_ClpP_1"/>
    <property type="match status" value="1"/>
</dbReference>
<evidence type="ECO:0000256" key="2">
    <source>
        <dbReference type="ARBA" id="ARBA00022490"/>
    </source>
</evidence>
<keyword evidence="7" id="KW-1133">Transmembrane helix</keyword>
<keyword evidence="7" id="KW-0812">Transmembrane</keyword>
<dbReference type="GO" id="GO:0008233">
    <property type="term" value="F:peptidase activity"/>
    <property type="evidence" value="ECO:0007669"/>
    <property type="project" value="UniProtKB-KW"/>
</dbReference>
<dbReference type="PANTHER" id="PTHR10381:SF70">
    <property type="entry name" value="ATP-DEPENDENT CLP PROTEASE PROTEOLYTIC SUBUNIT"/>
    <property type="match status" value="1"/>
</dbReference>
<accession>A0ABS2G228</accession>
<dbReference type="Gene3D" id="3.90.226.10">
    <property type="entry name" value="2-enoyl-CoA Hydratase, Chain A, domain 1"/>
    <property type="match status" value="1"/>
</dbReference>
<gene>
    <name evidence="8" type="ORF">H6A04_03255</name>
</gene>
<proteinExistence type="inferred from homology"/>
<dbReference type="Proteomes" id="UP000728968">
    <property type="component" value="Unassembled WGS sequence"/>
</dbReference>
<reference evidence="8 9" key="1">
    <citation type="journal article" date="2021" name="Sci. Rep.">
        <title>The distribution of antibiotic resistance genes in chicken gut microbiota commensals.</title>
        <authorList>
            <person name="Juricova H."/>
            <person name="Matiasovicova J."/>
            <person name="Kubasova T."/>
            <person name="Cejkova D."/>
            <person name="Rychlik I."/>
        </authorList>
    </citation>
    <scope>NUCLEOTIDE SEQUENCE [LARGE SCALE GENOMIC DNA]</scope>
    <source>
        <strain evidence="8 9">An425</strain>
    </source>
</reference>
<evidence type="ECO:0000313" key="8">
    <source>
        <dbReference type="EMBL" id="MBM6874677.1"/>
    </source>
</evidence>
<keyword evidence="9" id="KW-1185">Reference proteome</keyword>
<keyword evidence="4" id="KW-0378">Hydrolase</keyword>
<dbReference type="InterPro" id="IPR001907">
    <property type="entry name" value="ClpP"/>
</dbReference>
<dbReference type="PANTHER" id="PTHR10381">
    <property type="entry name" value="ATP-DEPENDENT CLP PROTEASE PROTEOLYTIC SUBUNIT"/>
    <property type="match status" value="1"/>
</dbReference>
<dbReference type="InterPro" id="IPR029045">
    <property type="entry name" value="ClpP/crotonase-like_dom_sf"/>
</dbReference>
<protein>
    <recommendedName>
        <fullName evidence="6">ATP-dependent Clp protease proteolytic subunit</fullName>
    </recommendedName>
</protein>
<sequence length="234" mass="26296">MLKARAKGNNIVEVDIYGDIIATESEQTSYEDVTPLYIKDFLAYAGNRELDININSLGGDVNAGIAIYNMLKNYPNTKRVYIYGIAGSISSLIAMAGDEIYIADNAQIMIHRAWCVQTGNSQDMQKAVEFLNKLDDIIADVYMTKVIKKDMTRYDMLKMMTDETWLTGTEASQIFDVKLSGVKQVYAKAGDISRLKKIPDSVKAMLSNEQRENEKRLEIEKEKLNLLLITKGGI</sequence>
<comment type="similarity">
    <text evidence="1 6">Belongs to the peptidase S14 family.</text>
</comment>
<comment type="caution">
    <text evidence="8">The sequence shown here is derived from an EMBL/GenBank/DDBJ whole genome shotgun (WGS) entry which is preliminary data.</text>
</comment>
<dbReference type="EMBL" id="JACJLT010000018">
    <property type="protein sequence ID" value="MBM6874677.1"/>
    <property type="molecule type" value="Genomic_DNA"/>
</dbReference>
<keyword evidence="2" id="KW-0963">Cytoplasm</keyword>
<evidence type="ECO:0000313" key="9">
    <source>
        <dbReference type="Proteomes" id="UP000728968"/>
    </source>
</evidence>
<dbReference type="RefSeq" id="WP_204715799.1">
    <property type="nucleotide sequence ID" value="NZ_JACJLT010000018.1"/>
</dbReference>
<evidence type="ECO:0000256" key="1">
    <source>
        <dbReference type="ARBA" id="ARBA00007039"/>
    </source>
</evidence>
<dbReference type="SUPFAM" id="SSF52096">
    <property type="entry name" value="ClpP/crotonase"/>
    <property type="match status" value="1"/>
</dbReference>
<feature type="transmembrane region" description="Helical" evidence="7">
    <location>
        <begin position="80"/>
        <end position="97"/>
    </location>
</feature>
<dbReference type="InterPro" id="IPR023562">
    <property type="entry name" value="ClpP/TepA"/>
</dbReference>
<keyword evidence="3 8" id="KW-0645">Protease</keyword>
<keyword evidence="5" id="KW-0720">Serine protease</keyword>
<dbReference type="NCBIfam" id="NF045542">
    <property type="entry name" value="Clp_rel_HeadMat"/>
    <property type="match status" value="1"/>
</dbReference>